<protein>
    <submittedName>
        <fullName evidence="1">Uncharacterized protein</fullName>
    </submittedName>
</protein>
<gene>
    <name evidence="1" type="ORF">BG015_011861</name>
</gene>
<accession>A0A9P5S4D8</accession>
<keyword evidence="2" id="KW-1185">Reference proteome</keyword>
<organism evidence="1 2">
    <name type="scientific">Linnemannia schmuckeri</name>
    <dbReference type="NCBI Taxonomy" id="64567"/>
    <lineage>
        <taxon>Eukaryota</taxon>
        <taxon>Fungi</taxon>
        <taxon>Fungi incertae sedis</taxon>
        <taxon>Mucoromycota</taxon>
        <taxon>Mortierellomycotina</taxon>
        <taxon>Mortierellomycetes</taxon>
        <taxon>Mortierellales</taxon>
        <taxon>Mortierellaceae</taxon>
        <taxon>Linnemannia</taxon>
    </lineage>
</organism>
<dbReference type="Proteomes" id="UP000748756">
    <property type="component" value="Unassembled WGS sequence"/>
</dbReference>
<dbReference type="OrthoDB" id="2415055at2759"/>
<proteinExistence type="predicted"/>
<comment type="caution">
    <text evidence="1">The sequence shown here is derived from an EMBL/GenBank/DDBJ whole genome shotgun (WGS) entry which is preliminary data.</text>
</comment>
<sequence>MKATAAATATTLTTRLAGSLTTSLEFACRGVTTFGSDVMLYGFRKSIADMSRLSSLFWLDRPYIETGSNSLHRSNAVAKAAPSKNIILFCVGFATNAVRLRVFRNMQMCAI</sequence>
<dbReference type="EMBL" id="JAAAUQ010000095">
    <property type="protein sequence ID" value="KAF9154839.1"/>
    <property type="molecule type" value="Genomic_DNA"/>
</dbReference>
<reference evidence="1" key="1">
    <citation type="journal article" date="2020" name="Fungal Divers.">
        <title>Resolving the Mortierellaceae phylogeny through synthesis of multi-gene phylogenetics and phylogenomics.</title>
        <authorList>
            <person name="Vandepol N."/>
            <person name="Liber J."/>
            <person name="Desiro A."/>
            <person name="Na H."/>
            <person name="Kennedy M."/>
            <person name="Barry K."/>
            <person name="Grigoriev I.V."/>
            <person name="Miller A.N."/>
            <person name="O'Donnell K."/>
            <person name="Stajich J.E."/>
            <person name="Bonito G."/>
        </authorList>
    </citation>
    <scope>NUCLEOTIDE SEQUENCE</scope>
    <source>
        <strain evidence="1">NRRL 6426</strain>
    </source>
</reference>
<dbReference type="AlphaFoldDB" id="A0A9P5S4D8"/>
<evidence type="ECO:0000313" key="1">
    <source>
        <dbReference type="EMBL" id="KAF9154839.1"/>
    </source>
</evidence>
<evidence type="ECO:0000313" key="2">
    <source>
        <dbReference type="Proteomes" id="UP000748756"/>
    </source>
</evidence>
<name>A0A9P5S4D8_9FUNG</name>